<keyword evidence="1" id="KW-0472">Membrane</keyword>
<reference evidence="2 3" key="1">
    <citation type="submission" date="2019-03" db="EMBL/GenBank/DDBJ databases">
        <title>An improved genome assembly of the fluke Schistosoma japonicum.</title>
        <authorList>
            <person name="Hu W."/>
            <person name="Luo F."/>
            <person name="Yin M."/>
            <person name="Mo X."/>
            <person name="Sun C."/>
            <person name="Wu Q."/>
            <person name="Zhu B."/>
            <person name="Xiang M."/>
            <person name="Wang J."/>
            <person name="Wang Y."/>
            <person name="Zhang T."/>
            <person name="Xu B."/>
            <person name="Zheng H."/>
            <person name="Feng Z."/>
        </authorList>
    </citation>
    <scope>NUCLEOTIDE SEQUENCE [LARGE SCALE GENOMIC DNA]</scope>
    <source>
        <strain evidence="2">HuSjv2</strain>
        <tissue evidence="2">Worms</tissue>
    </source>
</reference>
<name>A0A4Z2DMN7_SCHJA</name>
<protein>
    <submittedName>
        <fullName evidence="2">Uncharacterized protein</fullName>
    </submittedName>
</protein>
<keyword evidence="3" id="KW-1185">Reference proteome</keyword>
<accession>A0A4Z2DMN7</accession>
<organism evidence="2 3">
    <name type="scientific">Schistosoma japonicum</name>
    <name type="common">Blood fluke</name>
    <dbReference type="NCBI Taxonomy" id="6182"/>
    <lineage>
        <taxon>Eukaryota</taxon>
        <taxon>Metazoa</taxon>
        <taxon>Spiralia</taxon>
        <taxon>Lophotrochozoa</taxon>
        <taxon>Platyhelminthes</taxon>
        <taxon>Trematoda</taxon>
        <taxon>Digenea</taxon>
        <taxon>Strigeidida</taxon>
        <taxon>Schistosomatoidea</taxon>
        <taxon>Schistosomatidae</taxon>
        <taxon>Schistosoma</taxon>
    </lineage>
</organism>
<keyword evidence="1" id="KW-1133">Transmembrane helix</keyword>
<evidence type="ECO:0000313" key="2">
    <source>
        <dbReference type="EMBL" id="TNN17719.1"/>
    </source>
</evidence>
<proteinExistence type="predicted"/>
<evidence type="ECO:0000256" key="1">
    <source>
        <dbReference type="SAM" id="Phobius"/>
    </source>
</evidence>
<feature type="transmembrane region" description="Helical" evidence="1">
    <location>
        <begin position="7"/>
        <end position="28"/>
    </location>
</feature>
<comment type="caution">
    <text evidence="2">The sequence shown here is derived from an EMBL/GenBank/DDBJ whole genome shotgun (WGS) entry which is preliminary data.</text>
</comment>
<dbReference type="EMBL" id="SKCS01000089">
    <property type="protein sequence ID" value="TNN17719.1"/>
    <property type="molecule type" value="Genomic_DNA"/>
</dbReference>
<sequence>MKNYSTLYCLIITTVTIYCLMFPLTTAWRTDTMEISNDNEATNIGLENLPIMFREMDPMTQQGKKWRYYSELPWTYGVKRNNMKQRLPKLPRRDRRFFCNPMGCV</sequence>
<dbReference type="OrthoDB" id="6219917at2759"/>
<keyword evidence="1" id="KW-0812">Transmembrane</keyword>
<dbReference type="Proteomes" id="UP000311919">
    <property type="component" value="Unassembled WGS sequence"/>
</dbReference>
<dbReference type="AlphaFoldDB" id="A0A4Z2DMN7"/>
<evidence type="ECO:0000313" key="3">
    <source>
        <dbReference type="Proteomes" id="UP000311919"/>
    </source>
</evidence>
<gene>
    <name evidence="2" type="ORF">EWB00_010895</name>
</gene>